<comment type="caution">
    <text evidence="2">The sequence shown here is derived from an EMBL/GenBank/DDBJ whole genome shotgun (WGS) entry which is preliminary data.</text>
</comment>
<keyword evidence="1" id="KW-0472">Membrane</keyword>
<evidence type="ECO:0000313" key="2">
    <source>
        <dbReference type="EMBL" id="PPQ33426.1"/>
    </source>
</evidence>
<proteinExistence type="predicted"/>
<dbReference type="AlphaFoldDB" id="A0A2S6NFN2"/>
<gene>
    <name evidence="2" type="ORF">CCS01_14400</name>
</gene>
<keyword evidence="1" id="KW-1133">Transmembrane helix</keyword>
<sequence>MLDELNALEQSLGTRGATVRAARGLNVGSALLAASVLLDSAVEHYRGSFKNRAMYTPLVVSSLSLAMNAHGTTDREPETHHARQAVAATTALTGMVGLGFHLYNVTKRPGRLAWQNLFYGAPLGAPMAILLAGLLGTAAEQVRDNPRHGKARLFGLPAGRMLAGLSGLGLLGTTAEAALLHFRGAFQNPAMYTPVTLPPIAAGLLLNTALAPKRPDRWFTRMWLWLTAGMGGAGVLFHSWGIHRAMGGWHNWKQNVLDGPPLPAPPSFTGLALAGLAALRLLREHPDA</sequence>
<dbReference type="EMBL" id="NHRY01000146">
    <property type="protein sequence ID" value="PPQ33426.1"/>
    <property type="molecule type" value="Genomic_DNA"/>
</dbReference>
<protein>
    <submittedName>
        <fullName evidence="2">Uncharacterized protein</fullName>
    </submittedName>
</protein>
<evidence type="ECO:0000256" key="1">
    <source>
        <dbReference type="SAM" id="Phobius"/>
    </source>
</evidence>
<evidence type="ECO:0000313" key="3">
    <source>
        <dbReference type="Proteomes" id="UP000239724"/>
    </source>
</evidence>
<feature type="transmembrane region" description="Helical" evidence="1">
    <location>
        <begin position="222"/>
        <end position="242"/>
    </location>
</feature>
<name>A0A2S6NFN2_RHOGL</name>
<feature type="transmembrane region" description="Helical" evidence="1">
    <location>
        <begin position="85"/>
        <end position="105"/>
    </location>
</feature>
<feature type="transmembrane region" description="Helical" evidence="1">
    <location>
        <begin position="117"/>
        <end position="139"/>
    </location>
</feature>
<keyword evidence="1" id="KW-0812">Transmembrane</keyword>
<feature type="transmembrane region" description="Helical" evidence="1">
    <location>
        <begin position="191"/>
        <end position="210"/>
    </location>
</feature>
<organism evidence="2 3">
    <name type="scientific">Rhodopila globiformis</name>
    <name type="common">Rhodopseudomonas globiformis</name>
    <dbReference type="NCBI Taxonomy" id="1071"/>
    <lineage>
        <taxon>Bacteria</taxon>
        <taxon>Pseudomonadati</taxon>
        <taxon>Pseudomonadota</taxon>
        <taxon>Alphaproteobacteria</taxon>
        <taxon>Acetobacterales</taxon>
        <taxon>Acetobacteraceae</taxon>
        <taxon>Rhodopila</taxon>
    </lineage>
</organism>
<feature type="transmembrane region" description="Helical" evidence="1">
    <location>
        <begin position="151"/>
        <end position="171"/>
    </location>
</feature>
<reference evidence="2 3" key="1">
    <citation type="journal article" date="2018" name="Arch. Microbiol.">
        <title>New insights into the metabolic potential of the phototrophic purple bacterium Rhodopila globiformis DSM 161(T) from its draft genome sequence and evidence for a vanadium-dependent nitrogenase.</title>
        <authorList>
            <person name="Imhoff J.F."/>
            <person name="Rahn T."/>
            <person name="Kunzel S."/>
            <person name="Neulinger S.C."/>
        </authorList>
    </citation>
    <scope>NUCLEOTIDE SEQUENCE [LARGE SCALE GENOMIC DNA]</scope>
    <source>
        <strain evidence="2 3">DSM 161</strain>
    </source>
</reference>
<accession>A0A2S6NFN2</accession>
<keyword evidence="3" id="KW-1185">Reference proteome</keyword>
<feature type="transmembrane region" description="Helical" evidence="1">
    <location>
        <begin position="262"/>
        <end position="282"/>
    </location>
</feature>
<dbReference type="Proteomes" id="UP000239724">
    <property type="component" value="Unassembled WGS sequence"/>
</dbReference>